<dbReference type="Gene3D" id="3.30.565.10">
    <property type="entry name" value="Histidine kinase-like ATPase, C-terminal domain"/>
    <property type="match status" value="1"/>
</dbReference>
<name>A0ABU2V440_9ACTN</name>
<evidence type="ECO:0000259" key="3">
    <source>
        <dbReference type="Pfam" id="PF13581"/>
    </source>
</evidence>
<feature type="domain" description="Histidine kinase/HSP90-like ATPase" evidence="3">
    <location>
        <begin position="15"/>
        <end position="137"/>
    </location>
</feature>
<keyword evidence="4" id="KW-0547">Nucleotide-binding</keyword>
<dbReference type="PANTHER" id="PTHR35526">
    <property type="entry name" value="ANTI-SIGMA-F FACTOR RSBW-RELATED"/>
    <property type="match status" value="1"/>
</dbReference>
<evidence type="ECO:0000256" key="2">
    <source>
        <dbReference type="SAM" id="MobiDB-lite"/>
    </source>
</evidence>
<keyword evidence="1" id="KW-0808">Transferase</keyword>
<dbReference type="InterPro" id="IPR050267">
    <property type="entry name" value="Anti-sigma-factor_SerPK"/>
</dbReference>
<proteinExistence type="predicted"/>
<dbReference type="InterPro" id="IPR003594">
    <property type="entry name" value="HATPase_dom"/>
</dbReference>
<dbReference type="GO" id="GO:0005524">
    <property type="term" value="F:ATP binding"/>
    <property type="evidence" value="ECO:0007669"/>
    <property type="project" value="UniProtKB-KW"/>
</dbReference>
<sequence>MTDEQNEPPPLVAQFASSPRAARLARQVAVRHLEEWGYSSTSDASCAVALVVAELAANAVRHGRVPGRDFGLRLTLDAGAGLVRVEVADAASAKRPPAAPPSSTPDGESGRGLLLVDALAERWGSAPRHPLGKTVWADISVAASTSSR</sequence>
<keyword evidence="1" id="KW-0418">Kinase</keyword>
<dbReference type="PANTHER" id="PTHR35526:SF3">
    <property type="entry name" value="ANTI-SIGMA-F FACTOR RSBW"/>
    <property type="match status" value="1"/>
</dbReference>
<accession>A0ABU2V440</accession>
<dbReference type="InterPro" id="IPR036890">
    <property type="entry name" value="HATPase_C_sf"/>
</dbReference>
<feature type="region of interest" description="Disordered" evidence="2">
    <location>
        <begin position="89"/>
        <end position="111"/>
    </location>
</feature>
<organism evidence="4 5">
    <name type="scientific">Streptomyces doebereineriae</name>
    <dbReference type="NCBI Taxonomy" id="3075528"/>
    <lineage>
        <taxon>Bacteria</taxon>
        <taxon>Bacillati</taxon>
        <taxon>Actinomycetota</taxon>
        <taxon>Actinomycetes</taxon>
        <taxon>Kitasatosporales</taxon>
        <taxon>Streptomycetaceae</taxon>
        <taxon>Streptomyces</taxon>
    </lineage>
</organism>
<dbReference type="CDD" id="cd16936">
    <property type="entry name" value="HATPase_RsbW-like"/>
    <property type="match status" value="1"/>
</dbReference>
<reference evidence="5" key="1">
    <citation type="submission" date="2023-07" db="EMBL/GenBank/DDBJ databases">
        <title>30 novel species of actinomycetes from the DSMZ collection.</title>
        <authorList>
            <person name="Nouioui I."/>
        </authorList>
    </citation>
    <scope>NUCLEOTIDE SEQUENCE [LARGE SCALE GENOMIC DNA]</scope>
    <source>
        <strain evidence="5">DSM 41640</strain>
    </source>
</reference>
<dbReference type="EMBL" id="JAVREZ010000002">
    <property type="protein sequence ID" value="MDT0479911.1"/>
    <property type="molecule type" value="Genomic_DNA"/>
</dbReference>
<dbReference type="Pfam" id="PF13581">
    <property type="entry name" value="HATPase_c_2"/>
    <property type="match status" value="1"/>
</dbReference>
<comment type="caution">
    <text evidence="4">The sequence shown here is derived from an EMBL/GenBank/DDBJ whole genome shotgun (WGS) entry which is preliminary data.</text>
</comment>
<keyword evidence="5" id="KW-1185">Reference proteome</keyword>
<dbReference type="SUPFAM" id="SSF55874">
    <property type="entry name" value="ATPase domain of HSP90 chaperone/DNA topoisomerase II/histidine kinase"/>
    <property type="match status" value="1"/>
</dbReference>
<evidence type="ECO:0000313" key="4">
    <source>
        <dbReference type="EMBL" id="MDT0479911.1"/>
    </source>
</evidence>
<evidence type="ECO:0000313" key="5">
    <source>
        <dbReference type="Proteomes" id="UP001183824"/>
    </source>
</evidence>
<keyword evidence="4" id="KW-0067">ATP-binding</keyword>
<gene>
    <name evidence="4" type="ORF">RNB18_06960</name>
</gene>
<dbReference type="Proteomes" id="UP001183824">
    <property type="component" value="Unassembled WGS sequence"/>
</dbReference>
<keyword evidence="1" id="KW-0723">Serine/threonine-protein kinase</keyword>
<evidence type="ECO:0000256" key="1">
    <source>
        <dbReference type="ARBA" id="ARBA00022527"/>
    </source>
</evidence>
<protein>
    <submittedName>
        <fullName evidence="4">ATP-binding protein</fullName>
    </submittedName>
</protein>